<dbReference type="EMBL" id="SRLO01000616">
    <property type="protein sequence ID" value="TNN50472.1"/>
    <property type="molecule type" value="Genomic_DNA"/>
</dbReference>
<accession>A0A4Z2GCU9</accession>
<name>A0A4Z2GCU9_9TELE</name>
<dbReference type="OrthoDB" id="10660633at2759"/>
<reference evidence="2 3" key="1">
    <citation type="submission" date="2019-03" db="EMBL/GenBank/DDBJ databases">
        <title>First draft genome of Liparis tanakae, snailfish: a comprehensive survey of snailfish specific genes.</title>
        <authorList>
            <person name="Kim W."/>
            <person name="Song I."/>
            <person name="Jeong J.-H."/>
            <person name="Kim D."/>
            <person name="Kim S."/>
            <person name="Ryu S."/>
            <person name="Song J.Y."/>
            <person name="Lee S.K."/>
        </authorList>
    </citation>
    <scope>NUCLEOTIDE SEQUENCE [LARGE SCALE GENOMIC DNA]</scope>
    <source>
        <tissue evidence="2">Muscle</tissue>
    </source>
</reference>
<proteinExistence type="predicted"/>
<feature type="compositionally biased region" description="Polar residues" evidence="1">
    <location>
        <begin position="134"/>
        <end position="143"/>
    </location>
</feature>
<organism evidence="2 3">
    <name type="scientific">Liparis tanakae</name>
    <name type="common">Tanaka's snailfish</name>
    <dbReference type="NCBI Taxonomy" id="230148"/>
    <lineage>
        <taxon>Eukaryota</taxon>
        <taxon>Metazoa</taxon>
        <taxon>Chordata</taxon>
        <taxon>Craniata</taxon>
        <taxon>Vertebrata</taxon>
        <taxon>Euteleostomi</taxon>
        <taxon>Actinopterygii</taxon>
        <taxon>Neopterygii</taxon>
        <taxon>Teleostei</taxon>
        <taxon>Neoteleostei</taxon>
        <taxon>Acanthomorphata</taxon>
        <taxon>Eupercaria</taxon>
        <taxon>Perciformes</taxon>
        <taxon>Cottioidei</taxon>
        <taxon>Cottales</taxon>
        <taxon>Liparidae</taxon>
        <taxon>Liparis</taxon>
    </lineage>
</organism>
<feature type="region of interest" description="Disordered" evidence="1">
    <location>
        <begin position="134"/>
        <end position="172"/>
    </location>
</feature>
<evidence type="ECO:0000313" key="3">
    <source>
        <dbReference type="Proteomes" id="UP000314294"/>
    </source>
</evidence>
<dbReference type="Proteomes" id="UP000314294">
    <property type="component" value="Unassembled WGS sequence"/>
</dbReference>
<feature type="compositionally biased region" description="Basic and acidic residues" evidence="1">
    <location>
        <begin position="149"/>
        <end position="158"/>
    </location>
</feature>
<evidence type="ECO:0000313" key="2">
    <source>
        <dbReference type="EMBL" id="TNN50472.1"/>
    </source>
</evidence>
<comment type="caution">
    <text evidence="2">The sequence shown here is derived from an EMBL/GenBank/DDBJ whole genome shotgun (WGS) entry which is preliminary data.</text>
</comment>
<protein>
    <submittedName>
        <fullName evidence="2">Uncharacterized protein</fullName>
    </submittedName>
</protein>
<keyword evidence="3" id="KW-1185">Reference proteome</keyword>
<gene>
    <name evidence="2" type="ORF">EYF80_039341</name>
</gene>
<evidence type="ECO:0000256" key="1">
    <source>
        <dbReference type="SAM" id="MobiDB-lite"/>
    </source>
</evidence>
<dbReference type="AlphaFoldDB" id="A0A4Z2GCU9"/>
<sequence>MEEDDEEEERGKQLWKRMGQHPLLLPFLDPPAPSLYTGNTRKPEKVEYFHPPMRFPLSSLRTPLLAASRVTSWSPAKAEITGQPLCIRLTCMRRRGQTRSEKTHFPSRTHGERRHIFSEEMFLKECKMHGLSTRGITHSSQPSRGHRHWSADRLERRQTAATGRRRGASVRLGVSEGWSKSSSEVVGESGTTVPAEPLNSLALWRNAARREGRTRARPERGRQRLGGFLEGESRNTTLWSKHNEFLTAT</sequence>